<feature type="domain" description="RecJ OB" evidence="9">
    <location>
        <begin position="438"/>
        <end position="544"/>
    </location>
</feature>
<dbReference type="GO" id="GO:0003676">
    <property type="term" value="F:nucleic acid binding"/>
    <property type="evidence" value="ECO:0007669"/>
    <property type="project" value="InterPro"/>
</dbReference>
<protein>
    <recommendedName>
        <fullName evidence="2">Single-stranded-DNA-specific exonuclease RecJ</fullName>
    </recommendedName>
</protein>
<evidence type="ECO:0000313" key="11">
    <source>
        <dbReference type="Proteomes" id="UP000229966"/>
    </source>
</evidence>
<keyword evidence="3" id="KW-0540">Nuclease</keyword>
<name>A0A2M7CIF1_9BACT</name>
<evidence type="ECO:0000259" key="7">
    <source>
        <dbReference type="Pfam" id="PF01368"/>
    </source>
</evidence>
<feature type="domain" description="DDH" evidence="7">
    <location>
        <begin position="61"/>
        <end position="211"/>
    </location>
</feature>
<dbReference type="Gene3D" id="3.10.310.30">
    <property type="match status" value="1"/>
</dbReference>
<evidence type="ECO:0000259" key="8">
    <source>
        <dbReference type="Pfam" id="PF02272"/>
    </source>
</evidence>
<dbReference type="InterPro" id="IPR003156">
    <property type="entry name" value="DHHA1_dom"/>
</dbReference>
<dbReference type="Proteomes" id="UP000229966">
    <property type="component" value="Unassembled WGS sequence"/>
</dbReference>
<dbReference type="InterPro" id="IPR001667">
    <property type="entry name" value="DDH_dom"/>
</dbReference>
<dbReference type="InterPro" id="IPR038763">
    <property type="entry name" value="DHH_sf"/>
</dbReference>
<evidence type="ECO:0000313" key="10">
    <source>
        <dbReference type="EMBL" id="PIV25421.1"/>
    </source>
</evidence>
<dbReference type="InterPro" id="IPR051673">
    <property type="entry name" value="SSDNA_exonuclease_RecJ"/>
</dbReference>
<dbReference type="GO" id="GO:0006310">
    <property type="term" value="P:DNA recombination"/>
    <property type="evidence" value="ECO:0007669"/>
    <property type="project" value="InterPro"/>
</dbReference>
<proteinExistence type="inferred from homology"/>
<sequence length="549" mass="61521">MKWILYPKKSDNLIEQLLINRQIKKSQWRSFLKPNFEMDMADPDKMKGIKKASDLLLKSQKVGIFTDYDADGIPAGALLTKALDKLKILWEVYIPERDEGYGLSEVGIKKLFKVKCDTLVTIDLGITAKKQIAFAKKLGLKTIVVDHHLVLPSSLPNADAIVNPKQKNCPYPFKEFSAGGLVYKLIQMLAKQDKRISLADQKWWLDLVAISTISDIVPLTGENRVIAHFGLKVLAKTKNFGLRELYKVGGINPQNMSTYAVGFQIAPRINAPGRLASAKDAFDLLVSDDKNKAQKLAQKLNQANLKRQQELDKAIQVAIAKISQNKLDKNKIILVYDKSFMSGIVGLVAGRIMDKYYRPAIVLREEKGEVHGSARSIEGFHMVDAFTLCQKKLTRFGGHSRAAGLALKIENLQSFYDQILGIADKKLTKEALVPKQKVDARISFDEVSQQNFNAIQKLEPFGFGNARPVFQTNNLIINNTRILGKENDHLKLWLTDGKNEMVALAFGCGAKADQFKIGAKADFVYSLSQNNFLGKESIELKLIDYKIHK</sequence>
<organism evidence="10 11">
    <name type="scientific">Candidatus Berkelbacteria bacterium CG03_land_8_20_14_0_80_40_36</name>
    <dbReference type="NCBI Taxonomy" id="1974509"/>
    <lineage>
        <taxon>Bacteria</taxon>
        <taxon>Candidatus Berkelbacteria</taxon>
    </lineage>
</organism>
<gene>
    <name evidence="10" type="primary">recJ</name>
    <name evidence="10" type="ORF">COS38_01695</name>
</gene>
<keyword evidence="6" id="KW-0175">Coiled coil</keyword>
<evidence type="ECO:0000256" key="5">
    <source>
        <dbReference type="ARBA" id="ARBA00022839"/>
    </source>
</evidence>
<dbReference type="EMBL" id="PEUM01000047">
    <property type="protein sequence ID" value="PIV25421.1"/>
    <property type="molecule type" value="Genomic_DNA"/>
</dbReference>
<comment type="caution">
    <text evidence="10">The sequence shown here is derived from an EMBL/GenBank/DDBJ whole genome shotgun (WGS) entry which is preliminary data.</text>
</comment>
<dbReference type="PANTHER" id="PTHR30255">
    <property type="entry name" value="SINGLE-STRANDED-DNA-SPECIFIC EXONUCLEASE RECJ"/>
    <property type="match status" value="1"/>
</dbReference>
<dbReference type="Pfam" id="PF17768">
    <property type="entry name" value="RecJ_OB"/>
    <property type="match status" value="1"/>
</dbReference>
<dbReference type="NCBIfam" id="TIGR00644">
    <property type="entry name" value="recJ"/>
    <property type="match status" value="1"/>
</dbReference>
<reference evidence="11" key="1">
    <citation type="submission" date="2017-09" db="EMBL/GenBank/DDBJ databases">
        <title>Depth-based differentiation of microbial function through sediment-hosted aquifers and enrichment of novel symbionts in the deep terrestrial subsurface.</title>
        <authorList>
            <person name="Probst A.J."/>
            <person name="Ladd B."/>
            <person name="Jarett J.K."/>
            <person name="Geller-Mcgrath D.E."/>
            <person name="Sieber C.M.K."/>
            <person name="Emerson J.B."/>
            <person name="Anantharaman K."/>
            <person name="Thomas B.C."/>
            <person name="Malmstrom R."/>
            <person name="Stieglmeier M."/>
            <person name="Klingl A."/>
            <person name="Woyke T."/>
            <person name="Ryan C.M."/>
            <person name="Banfield J.F."/>
        </authorList>
    </citation>
    <scope>NUCLEOTIDE SEQUENCE [LARGE SCALE GENOMIC DNA]</scope>
</reference>
<dbReference type="PANTHER" id="PTHR30255:SF2">
    <property type="entry name" value="SINGLE-STRANDED-DNA-SPECIFIC EXONUCLEASE RECJ"/>
    <property type="match status" value="1"/>
</dbReference>
<comment type="similarity">
    <text evidence="1">Belongs to the RecJ family.</text>
</comment>
<evidence type="ECO:0000256" key="3">
    <source>
        <dbReference type="ARBA" id="ARBA00022722"/>
    </source>
</evidence>
<dbReference type="Gene3D" id="3.90.1640.30">
    <property type="match status" value="1"/>
</dbReference>
<dbReference type="Pfam" id="PF02272">
    <property type="entry name" value="DHHA1"/>
    <property type="match status" value="1"/>
</dbReference>
<accession>A0A2M7CIF1</accession>
<dbReference type="AlphaFoldDB" id="A0A2M7CIF1"/>
<evidence type="ECO:0000256" key="4">
    <source>
        <dbReference type="ARBA" id="ARBA00022801"/>
    </source>
</evidence>
<keyword evidence="4" id="KW-0378">Hydrolase</keyword>
<feature type="coiled-coil region" evidence="6">
    <location>
        <begin position="286"/>
        <end position="313"/>
    </location>
</feature>
<evidence type="ECO:0000259" key="9">
    <source>
        <dbReference type="Pfam" id="PF17768"/>
    </source>
</evidence>
<dbReference type="Pfam" id="PF01368">
    <property type="entry name" value="DHH"/>
    <property type="match status" value="1"/>
</dbReference>
<dbReference type="InterPro" id="IPR041122">
    <property type="entry name" value="RecJ_OB"/>
</dbReference>
<evidence type="ECO:0000256" key="2">
    <source>
        <dbReference type="ARBA" id="ARBA00019841"/>
    </source>
</evidence>
<dbReference type="InterPro" id="IPR004610">
    <property type="entry name" value="RecJ"/>
</dbReference>
<evidence type="ECO:0000256" key="1">
    <source>
        <dbReference type="ARBA" id="ARBA00005915"/>
    </source>
</evidence>
<dbReference type="SUPFAM" id="SSF64182">
    <property type="entry name" value="DHH phosphoesterases"/>
    <property type="match status" value="1"/>
</dbReference>
<evidence type="ECO:0000256" key="6">
    <source>
        <dbReference type="SAM" id="Coils"/>
    </source>
</evidence>
<keyword evidence="5 10" id="KW-0269">Exonuclease</keyword>
<dbReference type="GO" id="GO:0008409">
    <property type="term" value="F:5'-3' exonuclease activity"/>
    <property type="evidence" value="ECO:0007669"/>
    <property type="project" value="InterPro"/>
</dbReference>
<dbReference type="GO" id="GO:0006281">
    <property type="term" value="P:DNA repair"/>
    <property type="evidence" value="ECO:0007669"/>
    <property type="project" value="InterPro"/>
</dbReference>
<feature type="domain" description="DHHA1" evidence="8">
    <location>
        <begin position="331"/>
        <end position="419"/>
    </location>
</feature>